<accession>A0AAD5A284</accession>
<proteinExistence type="inferred from homology"/>
<dbReference type="InterPro" id="IPR046354">
    <property type="entry name" value="SPACA4/Bouncer"/>
</dbReference>
<keyword evidence="2" id="KW-1003">Cell membrane</keyword>
<evidence type="ECO:0000256" key="5">
    <source>
        <dbReference type="ARBA" id="ARBA00023136"/>
    </source>
</evidence>
<sequence>LSLSLSFSGYTLQCYKCEIGFWDLCATSITTCAADQQCFSGRGKTVSVISLKMSGCLDVAQCNKTTDVQFPNNSSSTIYQMTKTCCNTDLCNTAAPPALTHTLTLTIALLASLLLTKVLV</sequence>
<dbReference type="Proteomes" id="UP001205998">
    <property type="component" value="Unassembled WGS sequence"/>
</dbReference>
<dbReference type="Gene3D" id="2.10.60.10">
    <property type="entry name" value="CD59"/>
    <property type="match status" value="1"/>
</dbReference>
<dbReference type="SUPFAM" id="SSF57302">
    <property type="entry name" value="Snake toxin-like"/>
    <property type="match status" value="1"/>
</dbReference>
<evidence type="ECO:0000313" key="12">
    <source>
        <dbReference type="Proteomes" id="UP001205998"/>
    </source>
</evidence>
<dbReference type="PANTHER" id="PTHR47613">
    <property type="entry name" value="SPERM ACROSOME MEMBRANE-ASSOCIATED PROTEIN 4"/>
    <property type="match status" value="1"/>
</dbReference>
<evidence type="ECO:0000256" key="9">
    <source>
        <dbReference type="ARBA" id="ARBA00029446"/>
    </source>
</evidence>
<dbReference type="InterPro" id="IPR045860">
    <property type="entry name" value="Snake_toxin-like_sf"/>
</dbReference>
<dbReference type="GO" id="GO:0098552">
    <property type="term" value="C:side of membrane"/>
    <property type="evidence" value="ECO:0007669"/>
    <property type="project" value="UniProtKB-KW"/>
</dbReference>
<reference evidence="11" key="1">
    <citation type="submission" date="2018-07" db="EMBL/GenBank/DDBJ databases">
        <title>Comparative genomics of catfishes provides insights into carnivory and benthic adaptation.</title>
        <authorList>
            <person name="Zhang Y."/>
            <person name="Wang D."/>
            <person name="Peng Z."/>
            <person name="Zheng S."/>
            <person name="Shao F."/>
            <person name="Tao W."/>
        </authorList>
    </citation>
    <scope>NUCLEOTIDE SEQUENCE</scope>
    <source>
        <strain evidence="11">Chongqing</strain>
    </source>
</reference>
<keyword evidence="7" id="KW-0325">Glycoprotein</keyword>
<keyword evidence="3" id="KW-0336">GPI-anchor</keyword>
<protein>
    <submittedName>
        <fullName evidence="11">Sperm acrosome membrane-associated protein 4</fullName>
    </submittedName>
</protein>
<gene>
    <name evidence="11" type="ORF">C0J50_9628</name>
</gene>
<feature type="domain" description="UPAR/Ly6" evidence="10">
    <location>
        <begin position="11"/>
        <end position="93"/>
    </location>
</feature>
<keyword evidence="5" id="KW-0472">Membrane</keyword>
<evidence type="ECO:0000313" key="11">
    <source>
        <dbReference type="EMBL" id="KAI5608135.1"/>
    </source>
</evidence>
<dbReference type="GO" id="GO:0005886">
    <property type="term" value="C:plasma membrane"/>
    <property type="evidence" value="ECO:0007669"/>
    <property type="project" value="UniProtKB-SubCell"/>
</dbReference>
<keyword evidence="8" id="KW-0449">Lipoprotein</keyword>
<organism evidence="11 12">
    <name type="scientific">Silurus asotus</name>
    <name type="common">Amur catfish</name>
    <name type="synonym">Parasilurus asotus</name>
    <dbReference type="NCBI Taxonomy" id="30991"/>
    <lineage>
        <taxon>Eukaryota</taxon>
        <taxon>Metazoa</taxon>
        <taxon>Chordata</taxon>
        <taxon>Craniata</taxon>
        <taxon>Vertebrata</taxon>
        <taxon>Euteleostomi</taxon>
        <taxon>Actinopterygii</taxon>
        <taxon>Neopterygii</taxon>
        <taxon>Teleostei</taxon>
        <taxon>Ostariophysi</taxon>
        <taxon>Siluriformes</taxon>
        <taxon>Siluridae</taxon>
        <taxon>Silurus</taxon>
    </lineage>
</organism>
<feature type="non-terminal residue" evidence="11">
    <location>
        <position position="1"/>
    </location>
</feature>
<dbReference type="GO" id="GO:0035036">
    <property type="term" value="P:sperm-egg recognition"/>
    <property type="evidence" value="ECO:0007669"/>
    <property type="project" value="TreeGrafter"/>
</dbReference>
<name>A0AAD5A284_SILAS</name>
<evidence type="ECO:0000259" key="10">
    <source>
        <dbReference type="Pfam" id="PF00021"/>
    </source>
</evidence>
<evidence type="ECO:0000256" key="1">
    <source>
        <dbReference type="ARBA" id="ARBA00004609"/>
    </source>
</evidence>
<comment type="subcellular location">
    <subcellularLocation>
        <location evidence="1">Cell membrane</location>
        <topology evidence="1">Lipid-anchor</topology>
        <topology evidence="1">GPI-anchor</topology>
    </subcellularLocation>
</comment>
<keyword evidence="6" id="KW-1015">Disulfide bond</keyword>
<evidence type="ECO:0000256" key="6">
    <source>
        <dbReference type="ARBA" id="ARBA00023157"/>
    </source>
</evidence>
<evidence type="ECO:0000256" key="7">
    <source>
        <dbReference type="ARBA" id="ARBA00023180"/>
    </source>
</evidence>
<dbReference type="AlphaFoldDB" id="A0AAD5A284"/>
<evidence type="ECO:0000256" key="4">
    <source>
        <dbReference type="ARBA" id="ARBA00022729"/>
    </source>
</evidence>
<keyword evidence="4" id="KW-0732">Signal</keyword>
<dbReference type="EMBL" id="MU585527">
    <property type="protein sequence ID" value="KAI5608135.1"/>
    <property type="molecule type" value="Genomic_DNA"/>
</dbReference>
<dbReference type="PANTHER" id="PTHR47613:SF1">
    <property type="entry name" value="SPERM ACROSOME MEMBRANE-ASSOCIATED PROTEIN 4"/>
    <property type="match status" value="1"/>
</dbReference>
<dbReference type="Pfam" id="PF00021">
    <property type="entry name" value="UPAR_LY6"/>
    <property type="match status" value="1"/>
</dbReference>
<comment type="caution">
    <text evidence="11">The sequence shown here is derived from an EMBL/GenBank/DDBJ whole genome shotgun (WGS) entry which is preliminary data.</text>
</comment>
<evidence type="ECO:0000256" key="2">
    <source>
        <dbReference type="ARBA" id="ARBA00022475"/>
    </source>
</evidence>
<comment type="similarity">
    <text evidence="9">Belongs to the SPACA4/bouncer family.</text>
</comment>
<keyword evidence="12" id="KW-1185">Reference proteome</keyword>
<evidence type="ECO:0000256" key="3">
    <source>
        <dbReference type="ARBA" id="ARBA00022622"/>
    </source>
</evidence>
<evidence type="ECO:0000256" key="8">
    <source>
        <dbReference type="ARBA" id="ARBA00023288"/>
    </source>
</evidence>
<dbReference type="InterPro" id="IPR016054">
    <property type="entry name" value="LY6_UPA_recep-like"/>
</dbReference>